<proteinExistence type="predicted"/>
<evidence type="ECO:0000313" key="4">
    <source>
        <dbReference type="EMBL" id="PRQ54325.1"/>
    </source>
</evidence>
<dbReference type="OrthoDB" id="960395at2759"/>
<keyword evidence="1" id="KW-0479">Metal-binding</keyword>
<dbReference type="PANTHER" id="PTHR45730">
    <property type="entry name" value="ZINC FINGER PROTEIN JAGGED"/>
    <property type="match status" value="1"/>
</dbReference>
<accession>A0A2P6S6M5</accession>
<keyword evidence="1" id="KW-0862">Zinc</keyword>
<name>A0A2P6S6M5_ROSCH</name>
<dbReference type="PROSITE" id="PS00028">
    <property type="entry name" value="ZINC_FINGER_C2H2_1"/>
    <property type="match status" value="1"/>
</dbReference>
<dbReference type="GO" id="GO:0008270">
    <property type="term" value="F:zinc ion binding"/>
    <property type="evidence" value="ECO:0007669"/>
    <property type="project" value="UniProtKB-KW"/>
</dbReference>
<dbReference type="InterPro" id="IPR045320">
    <property type="entry name" value="JAGGED/SL1-like"/>
</dbReference>
<gene>
    <name evidence="4" type="ORF">RchiOBHm_Chr2g0176231</name>
</gene>
<evidence type="ECO:0000259" key="3">
    <source>
        <dbReference type="PROSITE" id="PS50157"/>
    </source>
</evidence>
<protein>
    <submittedName>
        <fullName evidence="4">Putative transcription factor C2H2 family</fullName>
    </submittedName>
</protein>
<evidence type="ECO:0000313" key="5">
    <source>
        <dbReference type="Proteomes" id="UP000238479"/>
    </source>
</evidence>
<evidence type="ECO:0000256" key="2">
    <source>
        <dbReference type="SAM" id="MobiDB-lite"/>
    </source>
</evidence>
<dbReference type="GO" id="GO:0003700">
    <property type="term" value="F:DNA-binding transcription factor activity"/>
    <property type="evidence" value="ECO:0007669"/>
    <property type="project" value="InterPro"/>
</dbReference>
<feature type="compositionally biased region" description="Low complexity" evidence="2">
    <location>
        <begin position="227"/>
        <end position="239"/>
    </location>
</feature>
<sequence>MADPAMYEYHDFLLNNKQPPHHHLLLHHHHQQQQSPCLGPSPPAKSQPTTKPPASSSRSSSSKPGRVFPCLFCPRQFYTSQALGGHQNAHKRERAASRNRPPLLGSAYHQNQEPSPSPPSFHHHQNHYLQGRHFDPHRQAASLDLQYPTPTNGGLIIGTPTNTTAFMDDQQQQMQMQSYYWFDESNASNSLNQEEYQYYSTHPLPSGFLAASPAFISTPTPTPTPTPTTSASTTTTTTTHDSYYSAQPNVDLTLRL</sequence>
<dbReference type="InterPro" id="IPR036236">
    <property type="entry name" value="Znf_C2H2_sf"/>
</dbReference>
<feature type="region of interest" description="Disordered" evidence="2">
    <location>
        <begin position="219"/>
        <end position="243"/>
    </location>
</feature>
<keyword evidence="5" id="KW-1185">Reference proteome</keyword>
<dbReference type="SUPFAM" id="SSF57667">
    <property type="entry name" value="beta-beta-alpha zinc fingers"/>
    <property type="match status" value="1"/>
</dbReference>
<dbReference type="PANTHER" id="PTHR45730:SF109">
    <property type="entry name" value="ZINC FINGER PROTEIN KNUCKLES"/>
    <property type="match status" value="1"/>
</dbReference>
<feature type="region of interest" description="Disordered" evidence="2">
    <location>
        <begin position="26"/>
        <end position="65"/>
    </location>
</feature>
<dbReference type="PROSITE" id="PS50157">
    <property type="entry name" value="ZINC_FINGER_C2H2_2"/>
    <property type="match status" value="1"/>
</dbReference>
<organism evidence="4 5">
    <name type="scientific">Rosa chinensis</name>
    <name type="common">China rose</name>
    <dbReference type="NCBI Taxonomy" id="74649"/>
    <lineage>
        <taxon>Eukaryota</taxon>
        <taxon>Viridiplantae</taxon>
        <taxon>Streptophyta</taxon>
        <taxon>Embryophyta</taxon>
        <taxon>Tracheophyta</taxon>
        <taxon>Spermatophyta</taxon>
        <taxon>Magnoliopsida</taxon>
        <taxon>eudicotyledons</taxon>
        <taxon>Gunneridae</taxon>
        <taxon>Pentapetalae</taxon>
        <taxon>rosids</taxon>
        <taxon>fabids</taxon>
        <taxon>Rosales</taxon>
        <taxon>Rosaceae</taxon>
        <taxon>Rosoideae</taxon>
        <taxon>Rosoideae incertae sedis</taxon>
        <taxon>Rosa</taxon>
    </lineage>
</organism>
<feature type="domain" description="C2H2-type" evidence="3">
    <location>
        <begin position="68"/>
        <end position="95"/>
    </location>
</feature>
<feature type="region of interest" description="Disordered" evidence="2">
    <location>
        <begin position="83"/>
        <end position="126"/>
    </location>
</feature>
<dbReference type="Gramene" id="PRQ54325">
    <property type="protein sequence ID" value="PRQ54325"/>
    <property type="gene ID" value="RchiOBHm_Chr2g0176231"/>
</dbReference>
<dbReference type="InterPro" id="IPR013087">
    <property type="entry name" value="Znf_C2H2_type"/>
</dbReference>
<comment type="caution">
    <text evidence="4">The sequence shown here is derived from an EMBL/GenBank/DDBJ whole genome shotgun (WGS) entry which is preliminary data.</text>
</comment>
<evidence type="ECO:0000256" key="1">
    <source>
        <dbReference type="PROSITE-ProRule" id="PRU00042"/>
    </source>
</evidence>
<keyword evidence="1" id="KW-0863">Zinc-finger</keyword>
<dbReference type="EMBL" id="PDCK01000040">
    <property type="protein sequence ID" value="PRQ54325.1"/>
    <property type="molecule type" value="Genomic_DNA"/>
</dbReference>
<dbReference type="STRING" id="74649.A0A2P6S6M5"/>
<dbReference type="Proteomes" id="UP000238479">
    <property type="component" value="Chromosome 2"/>
</dbReference>
<reference evidence="4 5" key="1">
    <citation type="journal article" date="2018" name="Nat. Genet.">
        <title>The Rosa genome provides new insights in the design of modern roses.</title>
        <authorList>
            <person name="Bendahmane M."/>
        </authorList>
    </citation>
    <scope>NUCLEOTIDE SEQUENCE [LARGE SCALE GENOMIC DNA]</scope>
    <source>
        <strain evidence="5">cv. Old Blush</strain>
    </source>
</reference>
<dbReference type="AlphaFoldDB" id="A0A2P6S6M5"/>